<dbReference type="RefSeq" id="WP_164693417.1">
    <property type="nucleotide sequence ID" value="NZ_JAAIKB010000002.1"/>
</dbReference>
<feature type="region of interest" description="Disordered" evidence="3">
    <location>
        <begin position="160"/>
        <end position="182"/>
    </location>
</feature>
<sequence length="382" mass="39877">MTVPNFPGRAPDRLALPRGAGFSLPRGAATGEALSVLIVDDEAEVREELTVALGRRGWSVLSAGSARMALCLLASRPDVGALVTDVRMPGMDGIAMAEAALAGRREAEALEVLLVTGYASVAQGLAASRIGAFGVLHKPMRGADLAQLVADALASAAGRRRAARSGQEESVHRDLPPRPSYAQPAAAMLPLAERQALSPLAADPALATERRAQPRPGLDEGSDGRLVEKLADRLADVRALEDGLALPRPSPVSAHALMSQVATQLRSQGAHCSRRITLQPDADPAFEIDAARLLQAIDLLARRAFGGQAGTAELSLDAGAGQARLDLLLRPEKAEPVEPEPQPERGLPVAVARRLVAALGGRLDAWTIPTGGLRARLVIQAG</sequence>
<dbReference type="PANTHER" id="PTHR44591:SF25">
    <property type="entry name" value="CHEMOTAXIS TWO-COMPONENT RESPONSE REGULATOR"/>
    <property type="match status" value="1"/>
</dbReference>
<dbReference type="CDD" id="cd00156">
    <property type="entry name" value="REC"/>
    <property type="match status" value="1"/>
</dbReference>
<dbReference type="SMART" id="SM00448">
    <property type="entry name" value="REC"/>
    <property type="match status" value="1"/>
</dbReference>
<feature type="modified residue" description="4-aspartylphosphate" evidence="2">
    <location>
        <position position="85"/>
    </location>
</feature>
<evidence type="ECO:0000259" key="4">
    <source>
        <dbReference type="PROSITE" id="PS50110"/>
    </source>
</evidence>
<evidence type="ECO:0000313" key="6">
    <source>
        <dbReference type="Proteomes" id="UP000475385"/>
    </source>
</evidence>
<keyword evidence="1 2" id="KW-0597">Phosphoprotein</keyword>
<evidence type="ECO:0000313" key="5">
    <source>
        <dbReference type="EMBL" id="NGM19518.1"/>
    </source>
</evidence>
<dbReference type="InterPro" id="IPR001789">
    <property type="entry name" value="Sig_transdc_resp-reg_receiver"/>
</dbReference>
<gene>
    <name evidence="5" type="ORF">G3576_05800</name>
</gene>
<dbReference type="PROSITE" id="PS50110">
    <property type="entry name" value="RESPONSE_REGULATORY"/>
    <property type="match status" value="1"/>
</dbReference>
<organism evidence="5 6">
    <name type="scientific">Falsiroseomonas algicola</name>
    <dbReference type="NCBI Taxonomy" id="2716930"/>
    <lineage>
        <taxon>Bacteria</taxon>
        <taxon>Pseudomonadati</taxon>
        <taxon>Pseudomonadota</taxon>
        <taxon>Alphaproteobacteria</taxon>
        <taxon>Acetobacterales</taxon>
        <taxon>Roseomonadaceae</taxon>
        <taxon>Falsiroseomonas</taxon>
    </lineage>
</organism>
<feature type="domain" description="Response regulatory" evidence="4">
    <location>
        <begin position="35"/>
        <end position="153"/>
    </location>
</feature>
<dbReference type="AlphaFoldDB" id="A0A6M1LGK3"/>
<dbReference type="GO" id="GO:0000160">
    <property type="term" value="P:phosphorelay signal transduction system"/>
    <property type="evidence" value="ECO:0007669"/>
    <property type="project" value="InterPro"/>
</dbReference>
<comment type="caution">
    <text evidence="5">The sequence shown here is derived from an EMBL/GenBank/DDBJ whole genome shotgun (WGS) entry which is preliminary data.</text>
</comment>
<keyword evidence="6" id="KW-1185">Reference proteome</keyword>
<dbReference type="SUPFAM" id="SSF52172">
    <property type="entry name" value="CheY-like"/>
    <property type="match status" value="1"/>
</dbReference>
<dbReference type="Proteomes" id="UP000475385">
    <property type="component" value="Unassembled WGS sequence"/>
</dbReference>
<dbReference type="InterPro" id="IPR011006">
    <property type="entry name" value="CheY-like_superfamily"/>
</dbReference>
<reference evidence="5 6" key="2">
    <citation type="submission" date="2020-03" db="EMBL/GenBank/DDBJ databases">
        <title>Roseomonas stagni sp. nov., isolated from pond water in Japan.</title>
        <authorList>
            <person name="Furuhata K."/>
            <person name="Miyamoto H."/>
            <person name="Goto K."/>
        </authorList>
    </citation>
    <scope>NUCLEOTIDE SEQUENCE [LARGE SCALE GENOMIC DNA]</scope>
    <source>
        <strain evidence="5 6">PeD5</strain>
    </source>
</reference>
<feature type="compositionally biased region" description="Basic and acidic residues" evidence="3">
    <location>
        <begin position="166"/>
        <end position="176"/>
    </location>
</feature>
<accession>A0A6M1LGK3</accession>
<dbReference type="Gene3D" id="3.40.50.2300">
    <property type="match status" value="1"/>
</dbReference>
<dbReference type="Gene3D" id="3.30.565.10">
    <property type="entry name" value="Histidine kinase-like ATPase, C-terminal domain"/>
    <property type="match status" value="1"/>
</dbReference>
<reference evidence="5 6" key="1">
    <citation type="submission" date="2020-02" db="EMBL/GenBank/DDBJ databases">
        <authorList>
            <person name="Kim H.M."/>
            <person name="Jeon C.O."/>
        </authorList>
    </citation>
    <scope>NUCLEOTIDE SEQUENCE [LARGE SCALE GENOMIC DNA]</scope>
    <source>
        <strain evidence="5 6">PeD5</strain>
    </source>
</reference>
<evidence type="ECO:0000256" key="2">
    <source>
        <dbReference type="PROSITE-ProRule" id="PRU00169"/>
    </source>
</evidence>
<dbReference type="Pfam" id="PF00072">
    <property type="entry name" value="Response_reg"/>
    <property type="match status" value="1"/>
</dbReference>
<dbReference type="EMBL" id="JAAIKB010000002">
    <property type="protein sequence ID" value="NGM19518.1"/>
    <property type="molecule type" value="Genomic_DNA"/>
</dbReference>
<proteinExistence type="predicted"/>
<feature type="region of interest" description="Disordered" evidence="3">
    <location>
        <begin position="203"/>
        <end position="225"/>
    </location>
</feature>
<protein>
    <submittedName>
        <fullName evidence="5">Response regulator</fullName>
    </submittedName>
</protein>
<dbReference type="InterPro" id="IPR050595">
    <property type="entry name" value="Bact_response_regulator"/>
</dbReference>
<dbReference type="PANTHER" id="PTHR44591">
    <property type="entry name" value="STRESS RESPONSE REGULATOR PROTEIN 1"/>
    <property type="match status" value="1"/>
</dbReference>
<name>A0A6M1LGK3_9PROT</name>
<dbReference type="InterPro" id="IPR036890">
    <property type="entry name" value="HATPase_C_sf"/>
</dbReference>
<evidence type="ECO:0000256" key="3">
    <source>
        <dbReference type="SAM" id="MobiDB-lite"/>
    </source>
</evidence>
<evidence type="ECO:0000256" key="1">
    <source>
        <dbReference type="ARBA" id="ARBA00022553"/>
    </source>
</evidence>